<keyword evidence="2" id="KW-1185">Reference proteome</keyword>
<comment type="caution">
    <text evidence="1">The sequence shown here is derived from an EMBL/GenBank/DDBJ whole genome shotgun (WGS) entry which is preliminary data.</text>
</comment>
<accession>A0ACB8ST17</accession>
<sequence length="192" mass="21167">MKPIRAFLRHSAAIPFIALWGSHAGDLMPLDETYVLACKRRGRAKTPAEFSHGGRVRGEKKQDPARGVLEASFSNRMASDNQHAFIIWLTHLSYRSSILGRKRWGAVALGSRAWCLRDVDRRPSEAYSEGTQRLHATTPNGAQREEQPSSNALAYTLSSSSPHNPSSNMKLISLFLAAFAGMAFIAVCTNPE</sequence>
<name>A0ACB8ST17_9AGAM</name>
<organism evidence="1 2">
    <name type="scientific">Artomyces pyxidatus</name>
    <dbReference type="NCBI Taxonomy" id="48021"/>
    <lineage>
        <taxon>Eukaryota</taxon>
        <taxon>Fungi</taxon>
        <taxon>Dikarya</taxon>
        <taxon>Basidiomycota</taxon>
        <taxon>Agaricomycotina</taxon>
        <taxon>Agaricomycetes</taxon>
        <taxon>Russulales</taxon>
        <taxon>Auriscalpiaceae</taxon>
        <taxon>Artomyces</taxon>
    </lineage>
</organism>
<proteinExistence type="predicted"/>
<dbReference type="EMBL" id="MU277231">
    <property type="protein sequence ID" value="KAI0058851.1"/>
    <property type="molecule type" value="Genomic_DNA"/>
</dbReference>
<reference evidence="1" key="1">
    <citation type="submission" date="2021-03" db="EMBL/GenBank/DDBJ databases">
        <authorList>
            <consortium name="DOE Joint Genome Institute"/>
            <person name="Ahrendt S."/>
            <person name="Looney B.P."/>
            <person name="Miyauchi S."/>
            <person name="Morin E."/>
            <person name="Drula E."/>
            <person name="Courty P.E."/>
            <person name="Chicoki N."/>
            <person name="Fauchery L."/>
            <person name="Kohler A."/>
            <person name="Kuo A."/>
            <person name="Labutti K."/>
            <person name="Pangilinan J."/>
            <person name="Lipzen A."/>
            <person name="Riley R."/>
            <person name="Andreopoulos W."/>
            <person name="He G."/>
            <person name="Johnson J."/>
            <person name="Barry K.W."/>
            <person name="Grigoriev I.V."/>
            <person name="Nagy L."/>
            <person name="Hibbett D."/>
            <person name="Henrissat B."/>
            <person name="Matheny P.B."/>
            <person name="Labbe J."/>
            <person name="Martin F."/>
        </authorList>
    </citation>
    <scope>NUCLEOTIDE SEQUENCE</scope>
    <source>
        <strain evidence="1">HHB10654</strain>
    </source>
</reference>
<protein>
    <submittedName>
        <fullName evidence="1">Uncharacterized protein</fullName>
    </submittedName>
</protein>
<evidence type="ECO:0000313" key="1">
    <source>
        <dbReference type="EMBL" id="KAI0058851.1"/>
    </source>
</evidence>
<dbReference type="Proteomes" id="UP000814140">
    <property type="component" value="Unassembled WGS sequence"/>
</dbReference>
<reference evidence="1" key="2">
    <citation type="journal article" date="2022" name="New Phytol.">
        <title>Evolutionary transition to the ectomycorrhizal habit in the genomes of a hyperdiverse lineage of mushroom-forming fungi.</title>
        <authorList>
            <person name="Looney B."/>
            <person name="Miyauchi S."/>
            <person name="Morin E."/>
            <person name="Drula E."/>
            <person name="Courty P.E."/>
            <person name="Kohler A."/>
            <person name="Kuo A."/>
            <person name="LaButti K."/>
            <person name="Pangilinan J."/>
            <person name="Lipzen A."/>
            <person name="Riley R."/>
            <person name="Andreopoulos W."/>
            <person name="He G."/>
            <person name="Johnson J."/>
            <person name="Nolan M."/>
            <person name="Tritt A."/>
            <person name="Barry K.W."/>
            <person name="Grigoriev I.V."/>
            <person name="Nagy L.G."/>
            <person name="Hibbett D."/>
            <person name="Henrissat B."/>
            <person name="Matheny P.B."/>
            <person name="Labbe J."/>
            <person name="Martin F.M."/>
        </authorList>
    </citation>
    <scope>NUCLEOTIDE SEQUENCE</scope>
    <source>
        <strain evidence="1">HHB10654</strain>
    </source>
</reference>
<gene>
    <name evidence="1" type="ORF">BV25DRAFT_1918959</name>
</gene>
<evidence type="ECO:0000313" key="2">
    <source>
        <dbReference type="Proteomes" id="UP000814140"/>
    </source>
</evidence>